<evidence type="ECO:0000256" key="1">
    <source>
        <dbReference type="PROSITE-ProRule" id="PRU00339"/>
    </source>
</evidence>
<dbReference type="GeneID" id="33355827"/>
<dbReference type="PROSITE" id="PS50005">
    <property type="entry name" value="TPR"/>
    <property type="match status" value="1"/>
</dbReference>
<protein>
    <submittedName>
        <fullName evidence="2">Uncharacterized protein</fullName>
    </submittedName>
</protein>
<dbReference type="InterPro" id="IPR019734">
    <property type="entry name" value="TPR_rpt"/>
</dbReference>
<proteinExistence type="predicted"/>
<keyword evidence="2" id="KW-0934">Plastid</keyword>
<name>A0A1Z1M9L0_RHOCN</name>
<keyword evidence="1" id="KW-0802">TPR repeat</keyword>
<dbReference type="EMBL" id="MF101424">
    <property type="protein sequence ID" value="ARW62593.1"/>
    <property type="molecule type" value="Genomic_DNA"/>
</dbReference>
<dbReference type="InterPro" id="IPR011990">
    <property type="entry name" value="TPR-like_helical_dom_sf"/>
</dbReference>
<evidence type="ECO:0000313" key="2">
    <source>
        <dbReference type="EMBL" id="ARW62593.1"/>
    </source>
</evidence>
<dbReference type="SUPFAM" id="SSF48452">
    <property type="entry name" value="TPR-like"/>
    <property type="match status" value="1"/>
</dbReference>
<dbReference type="Gene3D" id="1.25.40.10">
    <property type="entry name" value="Tetratricopeptide repeat domain"/>
    <property type="match status" value="1"/>
</dbReference>
<gene>
    <name evidence="2" type="primary">ycf37</name>
</gene>
<geneLocation type="chloroplast" evidence="2"/>
<feature type="repeat" description="TPR" evidence="1">
    <location>
        <begin position="90"/>
        <end position="123"/>
    </location>
</feature>
<dbReference type="RefSeq" id="YP_009394031.1">
    <property type="nucleotide sequence ID" value="NC_035271.1"/>
</dbReference>
<organism evidence="2">
    <name type="scientific">Rhodomela confervoides</name>
    <name type="common">Red alga</name>
    <dbReference type="NCBI Taxonomy" id="35163"/>
    <lineage>
        <taxon>Eukaryota</taxon>
        <taxon>Rhodophyta</taxon>
        <taxon>Florideophyceae</taxon>
        <taxon>Rhodymeniophycidae</taxon>
        <taxon>Ceramiales</taxon>
        <taxon>Rhodomelaceae</taxon>
        <taxon>Rhodomela</taxon>
    </lineage>
</organism>
<accession>A0A1Z1M9L0</accession>
<keyword evidence="2" id="KW-0150">Chloroplast</keyword>
<dbReference type="AlphaFoldDB" id="A0A1Z1M9L0"/>
<reference evidence="2" key="1">
    <citation type="journal article" date="2017" name="J. Phycol.">
        <title>Analysis of chloroplast genomes and a supermatrix inform reclassification of the Rhodomelaceae (Rhodophyta).</title>
        <authorList>
            <person name="Diaz-Tapia P."/>
            <person name="Maggs C.A."/>
            <person name="West J.A."/>
            <person name="Verbruggen H."/>
        </authorList>
    </citation>
    <scope>NUCLEOTIDE SEQUENCE</scope>
    <source>
        <strain evidence="2">PD508</strain>
    </source>
</reference>
<sequence length="162" mass="19117">MNSNIFLFRLYVCFALCFLLPVSFFLTGQLYSFVQTYLQLKLCSKLVKEKSSLDQTLYTELLDLYINRDDWFLCISISELLLEFSLMNNDQIYSSLAYCYQKNSFLDIAEYYYLKALSFSPSNIPILLRLIDVYNQLGSKEKLKKLHYKIKLIDPSYVILHS</sequence>